<gene>
    <name evidence="1" type="ORF">WJ33_11295</name>
</gene>
<dbReference type="Proteomes" id="UP000064029">
    <property type="component" value="Unassembled WGS sequence"/>
</dbReference>
<evidence type="ECO:0000313" key="1">
    <source>
        <dbReference type="EMBL" id="KVG51138.1"/>
    </source>
</evidence>
<accession>A0A118HI89</accession>
<organism evidence="1 2">
    <name type="scientific">Burkholderia ubonensis</name>
    <dbReference type="NCBI Taxonomy" id="101571"/>
    <lineage>
        <taxon>Bacteria</taxon>
        <taxon>Pseudomonadati</taxon>
        <taxon>Pseudomonadota</taxon>
        <taxon>Betaproteobacteria</taxon>
        <taxon>Burkholderiales</taxon>
        <taxon>Burkholderiaceae</taxon>
        <taxon>Burkholderia</taxon>
        <taxon>Burkholderia cepacia complex</taxon>
    </lineage>
</organism>
<sequence>MGRPIEETLLHPSPAQRVSETNLVQLEFRTRSRCARYEHDATRAAVCLLPANWYRRRRFGIAELPATPAFGKRARPCHSKSLVDDHVAIVEDSHANRPRRYRNAMRRMCRRTNQDIAFGLEGCEVAFPFHAAFACFAFVLVSHRQRDGTVTIQQHTTMRIASRIT</sequence>
<reference evidence="1 2" key="1">
    <citation type="submission" date="2015-11" db="EMBL/GenBank/DDBJ databases">
        <title>Expanding the genomic diversity of Burkholderia species for the development of highly accurate diagnostics.</title>
        <authorList>
            <person name="Sahl J."/>
            <person name="Keim P."/>
            <person name="Wagner D."/>
        </authorList>
    </citation>
    <scope>NUCLEOTIDE SEQUENCE [LARGE SCALE GENOMIC DNA]</scope>
    <source>
        <strain evidence="1 2">MSMB2036</strain>
    </source>
</reference>
<dbReference type="AlphaFoldDB" id="A0A118HI89"/>
<protein>
    <submittedName>
        <fullName evidence="1">Uncharacterized protein</fullName>
    </submittedName>
</protein>
<evidence type="ECO:0000313" key="2">
    <source>
        <dbReference type="Proteomes" id="UP000064029"/>
    </source>
</evidence>
<name>A0A118HI89_9BURK</name>
<dbReference type="EMBL" id="LOXM01000318">
    <property type="protein sequence ID" value="KVG51138.1"/>
    <property type="molecule type" value="Genomic_DNA"/>
</dbReference>
<proteinExistence type="predicted"/>
<comment type="caution">
    <text evidence="1">The sequence shown here is derived from an EMBL/GenBank/DDBJ whole genome shotgun (WGS) entry which is preliminary data.</text>
</comment>